<reference evidence="1 2" key="1">
    <citation type="submission" date="2018-05" db="EMBL/GenBank/DDBJ databases">
        <title>Genomic Encyclopedia of Type Strains, Phase IV (KMG-IV): sequencing the most valuable type-strain genomes for metagenomic binning, comparative biology and taxonomic classification.</title>
        <authorList>
            <person name="Goeker M."/>
        </authorList>
    </citation>
    <scope>NUCLEOTIDE SEQUENCE [LARGE SCALE GENOMIC DNA]</scope>
    <source>
        <strain evidence="1 2">DSM 44704</strain>
    </source>
</reference>
<comment type="caution">
    <text evidence="1">The sequence shown here is derived from an EMBL/GenBank/DDBJ whole genome shotgun (WGS) entry which is preliminary data.</text>
</comment>
<accession>A0A318KBD2</accession>
<dbReference type="AlphaFoldDB" id="A0A318KBD2"/>
<name>A0A318KBD2_9NOCA</name>
<organism evidence="1 2">
    <name type="scientific">Nocardia tenerifensis</name>
    <dbReference type="NCBI Taxonomy" id="228006"/>
    <lineage>
        <taxon>Bacteria</taxon>
        <taxon>Bacillati</taxon>
        <taxon>Actinomycetota</taxon>
        <taxon>Actinomycetes</taxon>
        <taxon>Mycobacteriales</taxon>
        <taxon>Nocardiaceae</taxon>
        <taxon>Nocardia</taxon>
    </lineage>
</organism>
<dbReference type="EMBL" id="QJKF01000002">
    <property type="protein sequence ID" value="PXX68530.1"/>
    <property type="molecule type" value="Genomic_DNA"/>
</dbReference>
<sequence length="178" mass="20023">MTLDDGNLPVHVEVDRNIHGKLEPQYFSAAAMTGYYAAFWRKYSADIADGKWDALSAIPSRRAEMITLLGAQSFAEFESIERAAWGLAEYRGYGAMTDFGVPSLAMTADLGRVGSIEIDVRWSASTLSSYISYDILEAANKIRQQRPMFHEGGTWSARTDDDLEVEVREYKNYLMRIS</sequence>
<gene>
    <name evidence="1" type="ORF">DFR70_102212</name>
</gene>
<dbReference type="Proteomes" id="UP000247569">
    <property type="component" value="Unassembled WGS sequence"/>
</dbReference>
<evidence type="ECO:0000313" key="1">
    <source>
        <dbReference type="EMBL" id="PXX68530.1"/>
    </source>
</evidence>
<evidence type="ECO:0000313" key="2">
    <source>
        <dbReference type="Proteomes" id="UP000247569"/>
    </source>
</evidence>
<keyword evidence="2" id="KW-1185">Reference proteome</keyword>
<proteinExistence type="predicted"/>
<protein>
    <submittedName>
        <fullName evidence="1">Uncharacterized protein</fullName>
    </submittedName>
</protein>